<evidence type="ECO:0000313" key="4">
    <source>
        <dbReference type="Proteomes" id="UP000046947"/>
    </source>
</evidence>
<evidence type="ECO:0000313" key="2">
    <source>
        <dbReference type="EMBL" id="CFR97336.1"/>
    </source>
</evidence>
<dbReference type="AlphaFoldDB" id="A0A654TRS8"/>
<protein>
    <submittedName>
        <fullName evidence="1">Uncharacterized protein</fullName>
    </submittedName>
</protein>
<evidence type="ECO:0000313" key="3">
    <source>
        <dbReference type="Proteomes" id="UP000046680"/>
    </source>
</evidence>
<accession>A0A654TRS8</accession>
<name>A0A654TRS8_MYCTX</name>
<dbReference type="EMBL" id="CGCX01001557">
    <property type="protein sequence ID" value="CFR97336.1"/>
    <property type="molecule type" value="Genomic_DNA"/>
</dbReference>
<sequence length="191" mass="20061">MRVKLVALLYQQSTADRTQLAATGQWLGGYQHPDVLLAGQHIEGPGGVARRDDDFGEDGAHILGHFDTDLGIGGDDPAVGAQRIAFVSLAMRVGDRNGRDCDAARVGVLDDRHARLFVVEGGPPGCVRIGEVVVGHVFSVQLLGLGQPRPGGGVAVESGLLVRVLAVAQHRHAAPASAEPLRKGGNRMFGR</sequence>
<organism evidence="1 4">
    <name type="scientific">Mycobacterium tuberculosis</name>
    <dbReference type="NCBI Taxonomy" id="1773"/>
    <lineage>
        <taxon>Bacteria</taxon>
        <taxon>Bacillati</taxon>
        <taxon>Actinomycetota</taxon>
        <taxon>Actinomycetes</taxon>
        <taxon>Mycobacteriales</taxon>
        <taxon>Mycobacteriaceae</taxon>
        <taxon>Mycobacterium</taxon>
        <taxon>Mycobacterium tuberculosis complex</taxon>
    </lineage>
</organism>
<evidence type="ECO:0000313" key="1">
    <source>
        <dbReference type="EMBL" id="CFE68506.1"/>
    </source>
</evidence>
<gene>
    <name evidence="2" type="ORF">ERS007657_03327</name>
    <name evidence="1" type="ORF">ERS007688_03481</name>
</gene>
<dbReference type="Proteomes" id="UP000046680">
    <property type="component" value="Unassembled WGS sequence"/>
</dbReference>
<dbReference type="Proteomes" id="UP000046947">
    <property type="component" value="Unassembled WGS sequence"/>
</dbReference>
<proteinExistence type="predicted"/>
<reference evidence="3 4" key="1">
    <citation type="submission" date="2015-03" db="EMBL/GenBank/DDBJ databases">
        <authorList>
            <consortium name="Pathogen Informatics"/>
        </authorList>
    </citation>
    <scope>NUCLEOTIDE SEQUENCE [LARGE SCALE GENOMIC DNA]</scope>
    <source>
        <strain evidence="2 3">C09601061</strain>
        <strain evidence="1 4">H09601792</strain>
    </source>
</reference>
<dbReference type="EMBL" id="CFOH01000760">
    <property type="protein sequence ID" value="CFE68506.1"/>
    <property type="molecule type" value="Genomic_DNA"/>
</dbReference>